<evidence type="ECO:0000313" key="5">
    <source>
        <dbReference type="Proteomes" id="UP000664293"/>
    </source>
</evidence>
<evidence type="ECO:0000259" key="3">
    <source>
        <dbReference type="Pfam" id="PF02517"/>
    </source>
</evidence>
<keyword evidence="2" id="KW-0812">Transmembrane</keyword>
<keyword evidence="2" id="KW-1133">Transmembrane helix</keyword>
<evidence type="ECO:0000256" key="1">
    <source>
        <dbReference type="SAM" id="MobiDB-lite"/>
    </source>
</evidence>
<evidence type="ECO:0000313" key="4">
    <source>
        <dbReference type="EMBL" id="MBN8429270.1"/>
    </source>
</evidence>
<feature type="transmembrane region" description="Helical" evidence="2">
    <location>
        <begin position="239"/>
        <end position="262"/>
    </location>
</feature>
<dbReference type="RefSeq" id="WP_206997782.1">
    <property type="nucleotide sequence ID" value="NZ_JAEKJR010000001.1"/>
</dbReference>
<dbReference type="PANTHER" id="PTHR36435:SF1">
    <property type="entry name" value="CAAX AMINO TERMINAL PROTEASE FAMILY PROTEIN"/>
    <property type="match status" value="1"/>
</dbReference>
<feature type="transmembrane region" description="Helical" evidence="2">
    <location>
        <begin position="123"/>
        <end position="142"/>
    </location>
</feature>
<proteinExistence type="predicted"/>
<keyword evidence="4" id="KW-0482">Metalloprotease</keyword>
<organism evidence="4 5">
    <name type="scientific">Microbulbifer salipaludis</name>
    <dbReference type="NCBI Taxonomy" id="187980"/>
    <lineage>
        <taxon>Bacteria</taxon>
        <taxon>Pseudomonadati</taxon>
        <taxon>Pseudomonadota</taxon>
        <taxon>Gammaproteobacteria</taxon>
        <taxon>Cellvibrionales</taxon>
        <taxon>Microbulbiferaceae</taxon>
        <taxon>Microbulbifer</taxon>
    </lineage>
</organism>
<feature type="transmembrane region" description="Helical" evidence="2">
    <location>
        <begin position="83"/>
        <end position="102"/>
    </location>
</feature>
<keyword evidence="2" id="KW-0472">Membrane</keyword>
<keyword evidence="5" id="KW-1185">Reference proteome</keyword>
<feature type="domain" description="CAAX prenyl protease 2/Lysostaphin resistance protein A-like" evidence="3">
    <location>
        <begin position="161"/>
        <end position="251"/>
    </location>
</feature>
<feature type="transmembrane region" description="Helical" evidence="2">
    <location>
        <begin position="44"/>
        <end position="63"/>
    </location>
</feature>
<dbReference type="Pfam" id="PF02517">
    <property type="entry name" value="Rce1-like"/>
    <property type="match status" value="1"/>
</dbReference>
<name>A0ABS3E1V1_9GAMM</name>
<keyword evidence="4" id="KW-0378">Hydrolase</keyword>
<feature type="compositionally biased region" description="Low complexity" evidence="1">
    <location>
        <begin position="1"/>
        <end position="13"/>
    </location>
</feature>
<dbReference type="InterPro" id="IPR052710">
    <property type="entry name" value="CAAX_protease"/>
</dbReference>
<feature type="transmembrane region" description="Helical" evidence="2">
    <location>
        <begin position="162"/>
        <end position="180"/>
    </location>
</feature>
<dbReference type="EMBL" id="JAEKJR010000001">
    <property type="protein sequence ID" value="MBN8429270.1"/>
    <property type="molecule type" value="Genomic_DNA"/>
</dbReference>
<keyword evidence="4" id="KW-0645">Protease</keyword>
<gene>
    <name evidence="4" type="ORF">JF535_00260</name>
</gene>
<dbReference type="GO" id="GO:0008237">
    <property type="term" value="F:metallopeptidase activity"/>
    <property type="evidence" value="ECO:0007669"/>
    <property type="project" value="UniProtKB-KW"/>
</dbReference>
<reference evidence="4 5" key="1">
    <citation type="submission" date="2020-12" db="EMBL/GenBank/DDBJ databases">
        <title>Oil enriched cultivation method for isolating marine PHA-producing bacteria.</title>
        <authorList>
            <person name="Zheng W."/>
            <person name="Yu S."/>
            <person name="Huang Y."/>
        </authorList>
    </citation>
    <scope>NUCLEOTIDE SEQUENCE [LARGE SCALE GENOMIC DNA]</scope>
    <source>
        <strain evidence="4 5">SN0-2</strain>
    </source>
</reference>
<feature type="transmembrane region" description="Helical" evidence="2">
    <location>
        <begin position="192"/>
        <end position="210"/>
    </location>
</feature>
<feature type="transmembrane region" description="Helical" evidence="2">
    <location>
        <begin position="216"/>
        <end position="232"/>
    </location>
</feature>
<dbReference type="InterPro" id="IPR003675">
    <property type="entry name" value="Rce1/LyrA-like_dom"/>
</dbReference>
<accession>A0ABS3E1V1</accession>
<dbReference type="PANTHER" id="PTHR36435">
    <property type="entry name" value="SLR1288 PROTEIN"/>
    <property type="match status" value="1"/>
</dbReference>
<sequence>MSLSEIPSKSSPVSPEPAVPSGGYETQSDDPVERKSHLWFSINWLIGFLILHGVGSGIYLQILRARGAAIDASQFPDSLALEFLPGLGLFSWALVLPALALAGRSLGGTWRQGLGLVRFRPGLLLTWLGIMVVYLLGEWLVILALGLEMPEFMTQMVGRTELSLILAIVVLAPVTEELLFRGYLFNAWRHSALGLVGTLFLTSLLFSLLHWGQYDITVLAFIFCFSIVVGLAREKSGSTWLPIILHAFANLTSVITVNFLGWV</sequence>
<dbReference type="Proteomes" id="UP000664293">
    <property type="component" value="Unassembled WGS sequence"/>
</dbReference>
<comment type="caution">
    <text evidence="4">The sequence shown here is derived from an EMBL/GenBank/DDBJ whole genome shotgun (WGS) entry which is preliminary data.</text>
</comment>
<feature type="region of interest" description="Disordered" evidence="1">
    <location>
        <begin position="1"/>
        <end position="29"/>
    </location>
</feature>
<evidence type="ECO:0000256" key="2">
    <source>
        <dbReference type="SAM" id="Phobius"/>
    </source>
</evidence>
<protein>
    <submittedName>
        <fullName evidence="4">CPBP family intramembrane metalloprotease</fullName>
    </submittedName>
</protein>